<protein>
    <submittedName>
        <fullName evidence="2">Uncharacterized protein</fullName>
    </submittedName>
</protein>
<dbReference type="OrthoDB" id="238681at2759"/>
<evidence type="ECO:0000313" key="2">
    <source>
        <dbReference type="EMBL" id="CAG7816221.1"/>
    </source>
</evidence>
<comment type="caution">
    <text evidence="2">The sequence shown here is derived from an EMBL/GenBank/DDBJ whole genome shotgun (WGS) entry which is preliminary data.</text>
</comment>
<organism evidence="2 3">
    <name type="scientific">Allacma fusca</name>
    <dbReference type="NCBI Taxonomy" id="39272"/>
    <lineage>
        <taxon>Eukaryota</taxon>
        <taxon>Metazoa</taxon>
        <taxon>Ecdysozoa</taxon>
        <taxon>Arthropoda</taxon>
        <taxon>Hexapoda</taxon>
        <taxon>Collembola</taxon>
        <taxon>Symphypleona</taxon>
        <taxon>Sminthuridae</taxon>
        <taxon>Allacma</taxon>
    </lineage>
</organism>
<gene>
    <name evidence="2" type="ORF">AFUS01_LOCUS26850</name>
</gene>
<dbReference type="AlphaFoldDB" id="A0A8J2P613"/>
<dbReference type="PANTHER" id="PTHR10242:SF2">
    <property type="entry name" value="N-GLYCOSYLASE_DNA LYASE"/>
    <property type="match status" value="1"/>
</dbReference>
<dbReference type="GO" id="GO:0034039">
    <property type="term" value="F:8-oxo-7,8-dihydroguanine DNA N-glycosylase activity"/>
    <property type="evidence" value="ECO:0007669"/>
    <property type="project" value="TreeGrafter"/>
</dbReference>
<evidence type="ECO:0000313" key="3">
    <source>
        <dbReference type="Proteomes" id="UP000708208"/>
    </source>
</evidence>
<feature type="non-terminal residue" evidence="2">
    <location>
        <position position="1"/>
    </location>
</feature>
<evidence type="ECO:0000256" key="1">
    <source>
        <dbReference type="SAM" id="MobiDB-lite"/>
    </source>
</evidence>
<dbReference type="GO" id="GO:0005634">
    <property type="term" value="C:nucleus"/>
    <property type="evidence" value="ECO:0007669"/>
    <property type="project" value="TreeGrafter"/>
</dbReference>
<dbReference type="Proteomes" id="UP000708208">
    <property type="component" value="Unassembled WGS sequence"/>
</dbReference>
<dbReference type="GO" id="GO:0006285">
    <property type="term" value="P:base-excision repair, AP site formation"/>
    <property type="evidence" value="ECO:0007669"/>
    <property type="project" value="TreeGrafter"/>
</dbReference>
<accession>A0A8J2P613</accession>
<keyword evidence="3" id="KW-1185">Reference proteome</keyword>
<name>A0A8J2P613_9HEXA</name>
<dbReference type="InterPro" id="IPR052054">
    <property type="entry name" value="Oxidative_DNA_repair_enzyme"/>
</dbReference>
<reference evidence="2" key="1">
    <citation type="submission" date="2021-06" db="EMBL/GenBank/DDBJ databases">
        <authorList>
            <person name="Hodson N. C."/>
            <person name="Mongue J. A."/>
            <person name="Jaron S. K."/>
        </authorList>
    </citation>
    <scope>NUCLEOTIDE SEQUENCE</scope>
</reference>
<proteinExistence type="predicted"/>
<sequence>LANVKSLTEKVYSEISDYFRGLYGEYAGWAQTVLFASTLRHLKSDSKKKIIGKKKGGKQANKSSSDDDSDLSSAVEVEAPKDGDYILTDTIS</sequence>
<dbReference type="PANTHER" id="PTHR10242">
    <property type="entry name" value="8-OXOGUANINE DNA GLYCOSYLASE"/>
    <property type="match status" value="1"/>
</dbReference>
<feature type="region of interest" description="Disordered" evidence="1">
    <location>
        <begin position="49"/>
        <end position="77"/>
    </location>
</feature>
<dbReference type="EMBL" id="CAJVCH010363609">
    <property type="protein sequence ID" value="CAG7816221.1"/>
    <property type="molecule type" value="Genomic_DNA"/>
</dbReference>